<sequence>MHTPGMDTTVPKIPAAALNVAVNSERPAGQDVSDTDKTHTPAQPETFSTPGMDSTVSKAPAADIGGTVTGWLPVGWTGSIHGANWANDIHANTQQESRPAFGMDTTATAPVVDAATITTAFCQRFKILAHHFSVGRIRTDTTSSTKRVVRICLRKEPFGKARPFTLRRARHFAARRVLRRSGLVVYKRCAITSKLRIATTARAARRGISQDVDSANGFTIGWFPAGWTGAIQGISGTNVDCRLPFGWSYGNVGANVDWFHFSRPGASQVANSANGVHTPTQQVIQGSSGMSASVPAQPTSATSDSAKVLLP</sequence>
<accession>A0ACC1LLB2</accession>
<comment type="caution">
    <text evidence="1">The sequence shown here is derived from an EMBL/GenBank/DDBJ whole genome shotgun (WGS) entry which is preliminary data.</text>
</comment>
<dbReference type="Proteomes" id="UP001140096">
    <property type="component" value="Unassembled WGS sequence"/>
</dbReference>
<feature type="non-terminal residue" evidence="1">
    <location>
        <position position="311"/>
    </location>
</feature>
<protein>
    <submittedName>
        <fullName evidence="1">Uncharacterized protein</fullName>
    </submittedName>
</protein>
<name>A0ACC1LLB2_9FUNG</name>
<gene>
    <name evidence="1" type="ORF">H4S07_002255</name>
</gene>
<keyword evidence="2" id="KW-1185">Reference proteome</keyword>
<proteinExistence type="predicted"/>
<dbReference type="EMBL" id="JANBUP010000523">
    <property type="protein sequence ID" value="KAJ2811134.1"/>
    <property type="molecule type" value="Genomic_DNA"/>
</dbReference>
<reference evidence="1" key="1">
    <citation type="submission" date="2022-07" db="EMBL/GenBank/DDBJ databases">
        <title>Phylogenomic reconstructions and comparative analyses of Kickxellomycotina fungi.</title>
        <authorList>
            <person name="Reynolds N.K."/>
            <person name="Stajich J.E."/>
            <person name="Barry K."/>
            <person name="Grigoriev I.V."/>
            <person name="Crous P."/>
            <person name="Smith M.E."/>
        </authorList>
    </citation>
    <scope>NUCLEOTIDE SEQUENCE</scope>
    <source>
        <strain evidence="1">CBS 102833</strain>
    </source>
</reference>
<evidence type="ECO:0000313" key="1">
    <source>
        <dbReference type="EMBL" id="KAJ2811134.1"/>
    </source>
</evidence>
<organism evidence="1 2">
    <name type="scientific">Coemansia furcata</name>
    <dbReference type="NCBI Taxonomy" id="417177"/>
    <lineage>
        <taxon>Eukaryota</taxon>
        <taxon>Fungi</taxon>
        <taxon>Fungi incertae sedis</taxon>
        <taxon>Zoopagomycota</taxon>
        <taxon>Kickxellomycotina</taxon>
        <taxon>Kickxellomycetes</taxon>
        <taxon>Kickxellales</taxon>
        <taxon>Kickxellaceae</taxon>
        <taxon>Coemansia</taxon>
    </lineage>
</organism>
<evidence type="ECO:0000313" key="2">
    <source>
        <dbReference type="Proteomes" id="UP001140096"/>
    </source>
</evidence>